<dbReference type="InterPro" id="IPR001451">
    <property type="entry name" value="Hexapep"/>
</dbReference>
<keyword evidence="1 3" id="KW-0808">Transferase</keyword>
<gene>
    <name evidence="3" type="ORF">DWV45_14370</name>
</gene>
<dbReference type="InterPro" id="IPR011004">
    <property type="entry name" value="Trimer_LpxA-like_sf"/>
</dbReference>
<evidence type="ECO:0000256" key="1">
    <source>
        <dbReference type="ARBA" id="ARBA00022679"/>
    </source>
</evidence>
<dbReference type="PROSITE" id="PS00101">
    <property type="entry name" value="HEXAPEP_TRANSFERASES"/>
    <property type="match status" value="1"/>
</dbReference>
<comment type="caution">
    <text evidence="3">The sequence shown here is derived from an EMBL/GenBank/DDBJ whole genome shotgun (WGS) entry which is preliminary data.</text>
</comment>
<reference evidence="3 4" key="1">
    <citation type="submission" date="2018-08" db="EMBL/GenBank/DDBJ databases">
        <title>A genome reference for cultivated species of the human gut microbiota.</title>
        <authorList>
            <person name="Zou Y."/>
            <person name="Xue W."/>
            <person name="Luo G."/>
        </authorList>
    </citation>
    <scope>NUCLEOTIDE SEQUENCE [LARGE SCALE GENOMIC DNA]</scope>
    <source>
        <strain evidence="3 4">AF06-19</strain>
    </source>
</reference>
<protein>
    <submittedName>
        <fullName evidence="3">Acyltransferase</fullName>
    </submittedName>
</protein>
<dbReference type="Gene3D" id="2.160.10.10">
    <property type="entry name" value="Hexapeptide repeat proteins"/>
    <property type="match status" value="1"/>
</dbReference>
<dbReference type="InterPro" id="IPR051159">
    <property type="entry name" value="Hexapeptide_acetyltransf"/>
</dbReference>
<keyword evidence="3" id="KW-0012">Acyltransferase</keyword>
<evidence type="ECO:0000256" key="2">
    <source>
        <dbReference type="ARBA" id="ARBA00022737"/>
    </source>
</evidence>
<sequence length="199" mass="21748">MGILFKVYRRLRYITKIKGNGRFLFNRKDILQIAKSSDIVVNQMLQLCGGRYKNCNVPSLLLVENGAKIECDNFSFYYGADIQVFKGAHLKLGKNSFINSGCKLRCHKEITIGDNCAISHDFTVMDSDAHALNGSRNTNPVHIGNHVWIGTRVTILNGVTIGDGAVIAAGALVTQDVPAGCLAGGIPAKVIKENVEWEI</sequence>
<name>A0A413DH81_9FIRM</name>
<proteinExistence type="predicted"/>
<dbReference type="GO" id="GO:0016746">
    <property type="term" value="F:acyltransferase activity"/>
    <property type="evidence" value="ECO:0007669"/>
    <property type="project" value="UniProtKB-KW"/>
</dbReference>
<dbReference type="AlphaFoldDB" id="A0A413DH81"/>
<evidence type="ECO:0000313" key="4">
    <source>
        <dbReference type="Proteomes" id="UP000283683"/>
    </source>
</evidence>
<organism evidence="3 4">
    <name type="scientific">Agathobacter rectalis</name>
    <dbReference type="NCBI Taxonomy" id="39491"/>
    <lineage>
        <taxon>Bacteria</taxon>
        <taxon>Bacillati</taxon>
        <taxon>Bacillota</taxon>
        <taxon>Clostridia</taxon>
        <taxon>Lachnospirales</taxon>
        <taxon>Lachnospiraceae</taxon>
        <taxon>Agathobacter</taxon>
    </lineage>
</organism>
<dbReference type="InterPro" id="IPR018357">
    <property type="entry name" value="Hexapep_transf_CS"/>
</dbReference>
<accession>A0A413DH81</accession>
<dbReference type="CDD" id="cd04647">
    <property type="entry name" value="LbH_MAT_like"/>
    <property type="match status" value="1"/>
</dbReference>
<dbReference type="PANTHER" id="PTHR23416">
    <property type="entry name" value="SIALIC ACID SYNTHASE-RELATED"/>
    <property type="match status" value="1"/>
</dbReference>
<dbReference type="Pfam" id="PF00132">
    <property type="entry name" value="Hexapep"/>
    <property type="match status" value="1"/>
</dbReference>
<evidence type="ECO:0000313" key="3">
    <source>
        <dbReference type="EMBL" id="RGW85297.1"/>
    </source>
</evidence>
<keyword evidence="2" id="KW-0677">Repeat</keyword>
<dbReference type="Proteomes" id="UP000283683">
    <property type="component" value="Unassembled WGS sequence"/>
</dbReference>
<dbReference type="SUPFAM" id="SSF51161">
    <property type="entry name" value="Trimeric LpxA-like enzymes"/>
    <property type="match status" value="1"/>
</dbReference>
<dbReference type="EMBL" id="QSAZ01000018">
    <property type="protein sequence ID" value="RGW85297.1"/>
    <property type="molecule type" value="Genomic_DNA"/>
</dbReference>